<dbReference type="NCBIfam" id="NF000355">
    <property type="entry name" value="ribo_prot_ABC_F"/>
    <property type="match status" value="1"/>
</dbReference>
<evidence type="ECO:0000313" key="6">
    <source>
        <dbReference type="Proteomes" id="UP001228690"/>
    </source>
</evidence>
<feature type="domain" description="ABC transporter" evidence="4">
    <location>
        <begin position="339"/>
        <end position="553"/>
    </location>
</feature>
<dbReference type="SMART" id="SM00382">
    <property type="entry name" value="AAA"/>
    <property type="match status" value="2"/>
</dbReference>
<proteinExistence type="predicted"/>
<reference evidence="5 6" key="1">
    <citation type="submission" date="2023-04" db="EMBL/GenBank/DDBJ databases">
        <title>Spirochaete genome identified in red abalone sample constitutes a novel genus.</title>
        <authorList>
            <person name="Sharma S.P."/>
            <person name="Purcell C.M."/>
            <person name="Hyde J.R."/>
            <person name="Severin A.J."/>
        </authorList>
    </citation>
    <scope>NUCLEOTIDE SEQUENCE [LARGE SCALE GENOMIC DNA]</scope>
    <source>
        <strain evidence="5 6">SP-2023</strain>
    </source>
</reference>
<dbReference type="GO" id="GO:0005524">
    <property type="term" value="F:ATP binding"/>
    <property type="evidence" value="ECO:0007669"/>
    <property type="project" value="UniProtKB-KW"/>
</dbReference>
<dbReference type="SUPFAM" id="SSF52540">
    <property type="entry name" value="P-loop containing nucleoside triphosphate hydrolases"/>
    <property type="match status" value="2"/>
</dbReference>
<dbReference type="Proteomes" id="UP001228690">
    <property type="component" value="Chromosome"/>
</dbReference>
<keyword evidence="2 5" id="KW-0067">ATP-binding</keyword>
<dbReference type="InterPro" id="IPR051309">
    <property type="entry name" value="ABCF_ATPase"/>
</dbReference>
<keyword evidence="1" id="KW-0547">Nucleotide-binding</keyword>
<keyword evidence="6" id="KW-1185">Reference proteome</keyword>
<feature type="domain" description="ABC transporter" evidence="4">
    <location>
        <begin position="2"/>
        <end position="271"/>
    </location>
</feature>
<accession>A0ABY8MIA9</accession>
<dbReference type="InterPro" id="IPR003593">
    <property type="entry name" value="AAA+_ATPase"/>
</dbReference>
<dbReference type="Pfam" id="PF00005">
    <property type="entry name" value="ABC_tran"/>
    <property type="match status" value="2"/>
</dbReference>
<dbReference type="CDD" id="cd03221">
    <property type="entry name" value="ABCF_EF-3"/>
    <property type="match status" value="2"/>
</dbReference>
<gene>
    <name evidence="5" type="ORF">P0082_08640</name>
</gene>
<dbReference type="EMBL" id="CP123443">
    <property type="protein sequence ID" value="WGK68544.1"/>
    <property type="molecule type" value="Genomic_DNA"/>
</dbReference>
<dbReference type="PANTHER" id="PTHR42855">
    <property type="entry name" value="ABC TRANSPORTER ATP-BINDING SUBUNIT"/>
    <property type="match status" value="1"/>
</dbReference>
<dbReference type="PANTHER" id="PTHR42855:SF2">
    <property type="entry name" value="DRUG RESISTANCE ABC TRANSPORTER,ATP-BINDING PROTEIN"/>
    <property type="match status" value="1"/>
</dbReference>
<dbReference type="Pfam" id="PF12848">
    <property type="entry name" value="ABC_tran_Xtn"/>
    <property type="match status" value="1"/>
</dbReference>
<evidence type="ECO:0000313" key="5">
    <source>
        <dbReference type="EMBL" id="WGK68544.1"/>
    </source>
</evidence>
<dbReference type="InterPro" id="IPR032781">
    <property type="entry name" value="ABC_tran_Xtn"/>
</dbReference>
<evidence type="ECO:0000259" key="4">
    <source>
        <dbReference type="PROSITE" id="PS50893"/>
    </source>
</evidence>
<protein>
    <submittedName>
        <fullName evidence="5">ABC-F family ATP-binding cassette domain-containing protein</fullName>
    </submittedName>
</protein>
<evidence type="ECO:0000256" key="3">
    <source>
        <dbReference type="SAM" id="MobiDB-lite"/>
    </source>
</evidence>
<dbReference type="InterPro" id="IPR037118">
    <property type="entry name" value="Val-tRNA_synth_C_sf"/>
</dbReference>
<dbReference type="InterPro" id="IPR003439">
    <property type="entry name" value="ABC_transporter-like_ATP-bd"/>
</dbReference>
<dbReference type="Gene3D" id="1.10.287.380">
    <property type="entry name" value="Valyl-tRNA synthetase, C-terminal domain"/>
    <property type="match status" value="1"/>
</dbReference>
<organism evidence="5 6">
    <name type="scientific">Candidatus Haliotispira prima</name>
    <dbReference type="NCBI Taxonomy" id="3034016"/>
    <lineage>
        <taxon>Bacteria</taxon>
        <taxon>Pseudomonadati</taxon>
        <taxon>Spirochaetota</taxon>
        <taxon>Spirochaetia</taxon>
        <taxon>Spirochaetales</taxon>
        <taxon>Spirochaetaceae</taxon>
        <taxon>Candidatus Haliotispira</taxon>
    </lineage>
</organism>
<dbReference type="Gene3D" id="3.40.50.300">
    <property type="entry name" value="P-loop containing nucleotide triphosphate hydrolases"/>
    <property type="match status" value="2"/>
</dbReference>
<dbReference type="RefSeq" id="WP_326926729.1">
    <property type="nucleotide sequence ID" value="NZ_CP123443.1"/>
</dbReference>
<evidence type="ECO:0000256" key="1">
    <source>
        <dbReference type="ARBA" id="ARBA00022741"/>
    </source>
</evidence>
<evidence type="ECO:0000256" key="2">
    <source>
        <dbReference type="ARBA" id="ARBA00022840"/>
    </source>
</evidence>
<dbReference type="InterPro" id="IPR027417">
    <property type="entry name" value="P-loop_NTPase"/>
</dbReference>
<sequence length="698" mass="79620">MISLNNVSLRFGQTVIFDGASLKINPGQRLGICAPNGVGKTTLLGCIAGEVEVHSGTVTHPEKLRLAYFHQQGVELGRKRICDELEEAFGEYFVLGQQIVGLEEEIGRLSEQTYDEREDAPHKKMSRLGRAIDELERLHQNQREMGYEQRKAEMVYMLKGLGFRSDDLDRPGGEFSGGWQMKVGLAKVLLSKPDVLMLDEPTNHLDMETRMWLIEVLKKLSCTQIIISHDRYFLDHTITSVAELWDGKITSYAGNYSKYEIDRDKQICAREEQRLAYARFVKKEEAFIERFRHKATKARQVQSRIKLLEKKGEPEPADRERGRVRLEFVQSRPSGEQVLEVENVSKSYEGQPALEHVCFTLMRGEKVGLLGSNGAGKSTLMRIVAGHDKSYSGKLRWGSHVQPAYFSQRAADLLDESQTVWDYIHSLESAADELARRKTLGMFFFTDKDVFKPISGLSGGEKARVLLCSLVLQPCNFLVLDEPGNHLDLDTRQVLLEALRNFSGTVLFTTHDRHLLEQLADKIVLLEKDDGTSDDASKRAERKWLGGGLEAARSKVFHGDYTYFMWKRAKDLEQEKSGAGKAIRQAEKQEAAASEPEPKNFYHADREKRAWRRKLEREQEKLLGQIDELEGEIAEIQQSFALKEIYSDTEKLLEQRRRLSAGEKRLKQYYKRWEEVLIAPEGEDQAPGISGMMQNDVE</sequence>
<dbReference type="PROSITE" id="PS50893">
    <property type="entry name" value="ABC_TRANSPORTER_2"/>
    <property type="match status" value="2"/>
</dbReference>
<feature type="region of interest" description="Disordered" evidence="3">
    <location>
        <begin position="577"/>
        <end position="603"/>
    </location>
</feature>
<dbReference type="PROSITE" id="PS00211">
    <property type="entry name" value="ABC_TRANSPORTER_1"/>
    <property type="match status" value="2"/>
</dbReference>
<dbReference type="InterPro" id="IPR032524">
    <property type="entry name" value="ABC_tran_C"/>
</dbReference>
<name>A0ABY8MIA9_9SPIO</name>
<dbReference type="InterPro" id="IPR017871">
    <property type="entry name" value="ABC_transporter-like_CS"/>
</dbReference>
<dbReference type="Pfam" id="PF16326">
    <property type="entry name" value="ABC_tran_CTD"/>
    <property type="match status" value="1"/>
</dbReference>